<dbReference type="OrthoDB" id="10393461at2759"/>
<keyword evidence="4" id="KW-1185">Reference proteome</keyword>
<keyword evidence="2" id="KW-0472">Membrane</keyword>
<evidence type="ECO:0000313" key="4">
    <source>
        <dbReference type="Proteomes" id="UP000184330"/>
    </source>
</evidence>
<name>A0A1L7XPY8_9HELO</name>
<dbReference type="EMBL" id="FJOG01000041">
    <property type="protein sequence ID" value="CZR67106.1"/>
    <property type="molecule type" value="Genomic_DNA"/>
</dbReference>
<sequence length="267" mass="30016">MPLTAIPKFLLGKKSRQRPQVENKQERNASITDEKDQILIEEKEILSLPAEHSTPRAKNQDPPVTGLRQRKPKNVTSAIKPRGVTETTQARERTPNSRKFVYFRETVGRLFTMLKSPFQESNRRCLRDFTGRTSTVLTLTVISLMATTGLACRALFLSLSDSIQSKTINSDFFTLLQQSILLFISQYALIVPYLRGMRLNTERFWFLATLIASILTGVASIFAYFWTPPVSTFLGFVANAAQIIATLLLVQEASLHHPAIPVSEAES</sequence>
<keyword evidence="2" id="KW-0812">Transmembrane</keyword>
<feature type="transmembrane region" description="Helical" evidence="2">
    <location>
        <begin position="176"/>
        <end position="194"/>
    </location>
</feature>
<evidence type="ECO:0000256" key="1">
    <source>
        <dbReference type="SAM" id="MobiDB-lite"/>
    </source>
</evidence>
<protein>
    <submittedName>
        <fullName evidence="3">Uncharacterized protein</fullName>
    </submittedName>
</protein>
<dbReference type="AlphaFoldDB" id="A0A1L7XPY8"/>
<reference evidence="3 4" key="1">
    <citation type="submission" date="2016-03" db="EMBL/GenBank/DDBJ databases">
        <authorList>
            <person name="Ploux O."/>
        </authorList>
    </citation>
    <scope>NUCLEOTIDE SEQUENCE [LARGE SCALE GENOMIC DNA]</scope>
    <source>
        <strain evidence="3 4">UAMH 11012</strain>
    </source>
</reference>
<organism evidence="3 4">
    <name type="scientific">Phialocephala subalpina</name>
    <dbReference type="NCBI Taxonomy" id="576137"/>
    <lineage>
        <taxon>Eukaryota</taxon>
        <taxon>Fungi</taxon>
        <taxon>Dikarya</taxon>
        <taxon>Ascomycota</taxon>
        <taxon>Pezizomycotina</taxon>
        <taxon>Leotiomycetes</taxon>
        <taxon>Helotiales</taxon>
        <taxon>Mollisiaceae</taxon>
        <taxon>Phialocephala</taxon>
        <taxon>Phialocephala fortinii species complex</taxon>
    </lineage>
</organism>
<feature type="transmembrane region" description="Helical" evidence="2">
    <location>
        <begin position="136"/>
        <end position="156"/>
    </location>
</feature>
<feature type="compositionally biased region" description="Basic and acidic residues" evidence="1">
    <location>
        <begin position="19"/>
        <end position="45"/>
    </location>
</feature>
<dbReference type="Proteomes" id="UP000184330">
    <property type="component" value="Unassembled WGS sequence"/>
</dbReference>
<evidence type="ECO:0000256" key="2">
    <source>
        <dbReference type="SAM" id="Phobius"/>
    </source>
</evidence>
<gene>
    <name evidence="3" type="ORF">PAC_17005</name>
</gene>
<feature type="transmembrane region" description="Helical" evidence="2">
    <location>
        <begin position="206"/>
        <end position="226"/>
    </location>
</feature>
<proteinExistence type="predicted"/>
<feature type="region of interest" description="Disordered" evidence="1">
    <location>
        <begin position="1"/>
        <end position="92"/>
    </location>
</feature>
<keyword evidence="2" id="KW-1133">Transmembrane helix</keyword>
<evidence type="ECO:0000313" key="3">
    <source>
        <dbReference type="EMBL" id="CZR67106.1"/>
    </source>
</evidence>
<accession>A0A1L7XPY8</accession>